<dbReference type="Pfam" id="PF12729">
    <property type="entry name" value="4HB_MCP_1"/>
    <property type="match status" value="1"/>
</dbReference>
<keyword evidence="5" id="KW-0175">Coiled coil</keyword>
<dbReference type="EMBL" id="JAAIVB010000066">
    <property type="protein sequence ID" value="NEX63141.1"/>
    <property type="molecule type" value="Genomic_DNA"/>
</dbReference>
<dbReference type="SMART" id="SM00283">
    <property type="entry name" value="MA"/>
    <property type="match status" value="1"/>
</dbReference>
<evidence type="ECO:0000256" key="1">
    <source>
        <dbReference type="ARBA" id="ARBA00004370"/>
    </source>
</evidence>
<evidence type="ECO:0000256" key="4">
    <source>
        <dbReference type="PROSITE-ProRule" id="PRU00284"/>
    </source>
</evidence>
<dbReference type="InterPro" id="IPR004090">
    <property type="entry name" value="Chemotax_Me-accpt_rcpt"/>
</dbReference>
<dbReference type="InterPro" id="IPR003660">
    <property type="entry name" value="HAMP_dom"/>
</dbReference>
<keyword evidence="6" id="KW-1133">Transmembrane helix</keyword>
<dbReference type="PROSITE" id="PS50885">
    <property type="entry name" value="HAMP"/>
    <property type="match status" value="1"/>
</dbReference>
<dbReference type="Gene3D" id="1.10.287.950">
    <property type="entry name" value="Methyl-accepting chemotaxis protein"/>
    <property type="match status" value="1"/>
</dbReference>
<dbReference type="PANTHER" id="PTHR43531">
    <property type="entry name" value="PROTEIN ICFG"/>
    <property type="match status" value="1"/>
</dbReference>
<dbReference type="InterPro" id="IPR047347">
    <property type="entry name" value="YvaQ-like_sensor"/>
</dbReference>
<dbReference type="AlphaFoldDB" id="A0A6B3SR66"/>
<evidence type="ECO:0000313" key="9">
    <source>
        <dbReference type="EMBL" id="NEX63141.1"/>
    </source>
</evidence>
<dbReference type="GO" id="GO:0005886">
    <property type="term" value="C:plasma membrane"/>
    <property type="evidence" value="ECO:0007669"/>
    <property type="project" value="TreeGrafter"/>
</dbReference>
<reference evidence="9 10" key="1">
    <citation type="submission" date="2020-02" db="EMBL/GenBank/DDBJ databases">
        <authorList>
            <person name="Kim M.K."/>
        </authorList>
    </citation>
    <scope>NUCLEOTIDE SEQUENCE [LARGE SCALE GENOMIC DNA]</scope>
    <source>
        <strain evidence="9 10">17J57-3</strain>
    </source>
</reference>
<evidence type="ECO:0000313" key="10">
    <source>
        <dbReference type="Proteomes" id="UP000482155"/>
    </source>
</evidence>
<keyword evidence="4" id="KW-0807">Transducer</keyword>
<feature type="transmembrane region" description="Helical" evidence="6">
    <location>
        <begin position="187"/>
        <end position="210"/>
    </location>
</feature>
<comment type="similarity">
    <text evidence="3">Belongs to the methyl-accepting chemotaxis (MCP) protein family.</text>
</comment>
<dbReference type="PRINTS" id="PR00260">
    <property type="entry name" value="CHEMTRNSDUCR"/>
</dbReference>
<feature type="transmembrane region" description="Helical" evidence="6">
    <location>
        <begin position="12"/>
        <end position="32"/>
    </location>
</feature>
<dbReference type="SMART" id="SM00304">
    <property type="entry name" value="HAMP"/>
    <property type="match status" value="1"/>
</dbReference>
<accession>A0A6B3SR66</accession>
<dbReference type="CDD" id="cd06225">
    <property type="entry name" value="HAMP"/>
    <property type="match status" value="1"/>
</dbReference>
<comment type="subcellular location">
    <subcellularLocation>
        <location evidence="1">Membrane</location>
    </subcellularLocation>
</comment>
<dbReference type="PANTHER" id="PTHR43531:SF14">
    <property type="entry name" value="METHYL-ACCEPTING CHEMOTAXIS PROTEIN I-RELATED"/>
    <property type="match status" value="1"/>
</dbReference>
<evidence type="ECO:0000259" key="7">
    <source>
        <dbReference type="PROSITE" id="PS50111"/>
    </source>
</evidence>
<keyword evidence="6" id="KW-0472">Membrane</keyword>
<name>A0A6B3SR66_9BURK</name>
<protein>
    <submittedName>
        <fullName evidence="9">HAMP domain-containing protein</fullName>
    </submittedName>
</protein>
<dbReference type="InterPro" id="IPR024478">
    <property type="entry name" value="HlyB_4HB_MCP"/>
</dbReference>
<dbReference type="Pfam" id="PF00015">
    <property type="entry name" value="MCPsignal"/>
    <property type="match status" value="1"/>
</dbReference>
<feature type="coiled-coil region" evidence="5">
    <location>
        <begin position="487"/>
        <end position="514"/>
    </location>
</feature>
<evidence type="ECO:0000256" key="3">
    <source>
        <dbReference type="ARBA" id="ARBA00029447"/>
    </source>
</evidence>
<keyword evidence="10" id="KW-1185">Reference proteome</keyword>
<comment type="caution">
    <text evidence="9">The sequence shown here is derived from an EMBL/GenBank/DDBJ whole genome shotgun (WGS) entry which is preliminary data.</text>
</comment>
<dbReference type="InterPro" id="IPR004089">
    <property type="entry name" value="MCPsignal_dom"/>
</dbReference>
<evidence type="ECO:0000256" key="6">
    <source>
        <dbReference type="SAM" id="Phobius"/>
    </source>
</evidence>
<feature type="domain" description="HAMP" evidence="8">
    <location>
        <begin position="212"/>
        <end position="264"/>
    </location>
</feature>
<evidence type="ECO:0000256" key="5">
    <source>
        <dbReference type="SAM" id="Coils"/>
    </source>
</evidence>
<evidence type="ECO:0000259" key="8">
    <source>
        <dbReference type="PROSITE" id="PS50885"/>
    </source>
</evidence>
<dbReference type="GO" id="GO:0004888">
    <property type="term" value="F:transmembrane signaling receptor activity"/>
    <property type="evidence" value="ECO:0007669"/>
    <property type="project" value="InterPro"/>
</dbReference>
<sequence>MRFTNVRIGVRLSAAFAVLFCFMMIMATDGWWNLSRNKNDVDVIVHERNVKLKLANDMRQSLNIDARALRNYLLYSDKDMRSLQLSRIQTAHKAFDDAVVKTVPLLRSEATRNAIAAIQAQQKLVRPMVTQVLNLIDQEKDDEARTYLRETLQQPQDKWFEELENYIGILEQQNEEAIQEIGHEYQIAIGILFLSLAIALGLGVWLAWGITQSIVRPIKKAVRIAETVASGDLTTNIAVKGKDEAGQLLAALKRMNDSLAVIVADVRTGAETIASASNQIAAGNIDLSERTEQQASALEETASTMDELTSTVKQNADNASQANAQAKTASDVATRGGTVVAQVVTTMDAINTSAKKIADIITVIDSIAFQTNILALNAAVEAARAGEQGRGFAVVAAEVRTLAQRSASAAQEIKSLIDDSVSKVASGNELVSQAGLTMTEIVESVHRVTDIMAEITSATKEQSSGIEQVNKAITDMDAGTHQNSALVEESASAAQSLRDQAEQLAQMVRRFRVNLPGSSVMAA</sequence>
<keyword evidence="2" id="KW-0488">Methylation</keyword>
<dbReference type="CDD" id="cd19411">
    <property type="entry name" value="MCP2201-like_sensor"/>
    <property type="match status" value="1"/>
</dbReference>
<dbReference type="RefSeq" id="WP_163966636.1">
    <property type="nucleotide sequence ID" value="NZ_JAAIVB010000066.1"/>
</dbReference>
<dbReference type="GO" id="GO:0006935">
    <property type="term" value="P:chemotaxis"/>
    <property type="evidence" value="ECO:0007669"/>
    <property type="project" value="InterPro"/>
</dbReference>
<gene>
    <name evidence="9" type="ORF">G3574_18815</name>
</gene>
<dbReference type="Proteomes" id="UP000482155">
    <property type="component" value="Unassembled WGS sequence"/>
</dbReference>
<proteinExistence type="inferred from homology"/>
<dbReference type="PROSITE" id="PS50111">
    <property type="entry name" value="CHEMOTAXIS_TRANSDUC_2"/>
    <property type="match status" value="1"/>
</dbReference>
<dbReference type="CDD" id="cd11386">
    <property type="entry name" value="MCP_signal"/>
    <property type="match status" value="1"/>
</dbReference>
<dbReference type="GO" id="GO:0007165">
    <property type="term" value="P:signal transduction"/>
    <property type="evidence" value="ECO:0007669"/>
    <property type="project" value="UniProtKB-KW"/>
</dbReference>
<dbReference type="SUPFAM" id="SSF58104">
    <property type="entry name" value="Methyl-accepting chemotaxis protein (MCP) signaling domain"/>
    <property type="match status" value="1"/>
</dbReference>
<dbReference type="FunFam" id="1.10.287.950:FF:000001">
    <property type="entry name" value="Methyl-accepting chemotaxis sensory transducer"/>
    <property type="match status" value="1"/>
</dbReference>
<keyword evidence="6" id="KW-0812">Transmembrane</keyword>
<dbReference type="InterPro" id="IPR051310">
    <property type="entry name" value="MCP_chemotaxis"/>
</dbReference>
<dbReference type="Pfam" id="PF00672">
    <property type="entry name" value="HAMP"/>
    <property type="match status" value="1"/>
</dbReference>
<organism evidence="9 10">
    <name type="scientific">Noviherbaspirillum galbum</name>
    <dbReference type="NCBI Taxonomy" id="2709383"/>
    <lineage>
        <taxon>Bacteria</taxon>
        <taxon>Pseudomonadati</taxon>
        <taxon>Pseudomonadota</taxon>
        <taxon>Betaproteobacteria</taxon>
        <taxon>Burkholderiales</taxon>
        <taxon>Oxalobacteraceae</taxon>
        <taxon>Noviherbaspirillum</taxon>
    </lineage>
</organism>
<evidence type="ECO:0000256" key="2">
    <source>
        <dbReference type="ARBA" id="ARBA00022481"/>
    </source>
</evidence>
<feature type="domain" description="Methyl-accepting transducer" evidence="7">
    <location>
        <begin position="269"/>
        <end position="498"/>
    </location>
</feature>